<gene>
    <name evidence="3" type="ORF">EZM97_06820</name>
</gene>
<dbReference type="PROSITE" id="PS51194">
    <property type="entry name" value="HELICASE_CTER"/>
    <property type="match status" value="1"/>
</dbReference>
<dbReference type="GO" id="GO:0003677">
    <property type="term" value="F:DNA binding"/>
    <property type="evidence" value="ECO:0007669"/>
    <property type="project" value="InterPro"/>
</dbReference>
<dbReference type="InterPro" id="IPR050742">
    <property type="entry name" value="Helicase_Restrict-Modif_Enz"/>
</dbReference>
<keyword evidence="3" id="KW-0067">ATP-binding</keyword>
<evidence type="ECO:0000259" key="1">
    <source>
        <dbReference type="PROSITE" id="PS51192"/>
    </source>
</evidence>
<dbReference type="InterPro" id="IPR006935">
    <property type="entry name" value="Helicase/UvrB_N"/>
</dbReference>
<dbReference type="Proteomes" id="UP000291822">
    <property type="component" value="Unassembled WGS sequence"/>
</dbReference>
<dbReference type="SUPFAM" id="SSF52540">
    <property type="entry name" value="P-loop containing nucleoside triphosphate hydrolases"/>
    <property type="match status" value="1"/>
</dbReference>
<dbReference type="GO" id="GO:0005524">
    <property type="term" value="F:ATP binding"/>
    <property type="evidence" value="ECO:0007669"/>
    <property type="project" value="InterPro"/>
</dbReference>
<evidence type="ECO:0000313" key="4">
    <source>
        <dbReference type="Proteomes" id="UP000291822"/>
    </source>
</evidence>
<feature type="domain" description="Helicase ATP-binding" evidence="1">
    <location>
        <begin position="36"/>
        <end position="207"/>
    </location>
</feature>
<keyword evidence="3" id="KW-0547">Nucleotide-binding</keyword>
<comment type="caution">
    <text evidence="3">The sequence shown here is derived from an EMBL/GenBank/DDBJ whole genome shotgun (WGS) entry which is preliminary data.</text>
</comment>
<evidence type="ECO:0000313" key="3">
    <source>
        <dbReference type="EMBL" id="TCI13015.1"/>
    </source>
</evidence>
<dbReference type="AlphaFoldDB" id="A0A4R0YUB7"/>
<evidence type="ECO:0000259" key="2">
    <source>
        <dbReference type="PROSITE" id="PS51194"/>
    </source>
</evidence>
<dbReference type="InterPro" id="IPR027417">
    <property type="entry name" value="P-loop_NTPase"/>
</dbReference>
<dbReference type="PANTHER" id="PTHR47396:SF1">
    <property type="entry name" value="ATP-DEPENDENT HELICASE IRC3-RELATED"/>
    <property type="match status" value="1"/>
</dbReference>
<proteinExistence type="predicted"/>
<dbReference type="CDD" id="cd17926">
    <property type="entry name" value="DEXHc_RE"/>
    <property type="match status" value="1"/>
</dbReference>
<keyword evidence="3" id="KW-0347">Helicase</keyword>
<dbReference type="InterPro" id="IPR001650">
    <property type="entry name" value="Helicase_C-like"/>
</dbReference>
<dbReference type="Gene3D" id="3.40.50.300">
    <property type="entry name" value="P-loop containing nucleotide triphosphate hydrolases"/>
    <property type="match status" value="2"/>
</dbReference>
<dbReference type="PROSITE" id="PS51192">
    <property type="entry name" value="HELICASE_ATP_BIND_1"/>
    <property type="match status" value="1"/>
</dbReference>
<protein>
    <submittedName>
        <fullName evidence="3">DEAD/DEAH box helicase</fullName>
    </submittedName>
</protein>
<dbReference type="EMBL" id="SJTG01000001">
    <property type="protein sequence ID" value="TCI13015.1"/>
    <property type="molecule type" value="Genomic_DNA"/>
</dbReference>
<name>A0A4R0YUB7_9GAMM</name>
<dbReference type="SMART" id="SM00487">
    <property type="entry name" value="DEXDc"/>
    <property type="match status" value="1"/>
</dbReference>
<sequence>MDFFNTHADAFTIRTSSSPNTGLRPGQVGALYAIAAHFMTSEEGAIASLPTGYGKTSVMMGACFMLKARRVLVVVPTNALRNQATKAFRALDVLFSRGLIDQNALPQRPTVVALEARMNDASDWDALAHADVVVATPNLVSPAVRGVNPPPSDFFDLVLVDEGHHSPAATWAALLAHLRARHVLLSATPFRRDRLSLPGKLIFYYPLRKAVAENAFSRVDFISVPVEEGANRNAVDSALIAAAVQVYRRDRDAQLDHRLLIRTDAIQKAKVLAEQYRAAGVRVEAVSSHLTRRNISGIEQRLLSGELDGVVCVDMFGEGYDFPKFKIAVLHAAHRTLVPTLQFIGRFARTNDQGTGAATFLAAPSDLRSESNELFREGVDWSIMLADIADARQHQLIEEREVLRDFEPVVELASNYEAISPSILRLPFHVAMYKAGFAPDLRDLPGVIASQRVVMSWRTNDELACILLTRSLQPPAWCATEDLVDITHECYLLRYFPESELLFVAATLRSARSYSDLVEHYLDGEAKKLGFHQARRVLNGLQGQEFFSVGMRSTSPVRSTESYRILAGAQTDRNIRDNDAATYTQGHFYGRGYDQNGSQELIGASAGGRAWSNGKDSIDKVLRWMVSLHNRITAEQLVIGRSGLDRLPVGEPLELIPVDTCSADWGIDTYRVGPRARWQRGDDHIVVNLLDCGLQVVDVSPDQACLSVDLVYENWSCRLTFSPSISPSYFTTIRDAGAELYVESREHEYTPIADWLEADPLTFFTKDLSSFSEGTLTRTLGRAILREDALAPRDWNGCDIQVEFDTANPARQTVQRFLQDQLLASQPTFLIFDHRSGEAADFILGRLLANGRLLIELHHCKGAGGVPSAGRVDDVYELAGQAVKSVRFLNREQLERHITRRTAPRAGGGFSTFLVGDRDETIDLIQQIEPIDVELTIFAVQPGLSAAALNRDDEVINVKQIMAAANDGVAAQQAKLIWTVSH</sequence>
<dbReference type="GO" id="GO:0005829">
    <property type="term" value="C:cytosol"/>
    <property type="evidence" value="ECO:0007669"/>
    <property type="project" value="TreeGrafter"/>
</dbReference>
<dbReference type="PANTHER" id="PTHR47396">
    <property type="entry name" value="TYPE I RESTRICTION ENZYME ECOKI R PROTEIN"/>
    <property type="match status" value="1"/>
</dbReference>
<dbReference type="Pfam" id="PF04851">
    <property type="entry name" value="ResIII"/>
    <property type="match status" value="1"/>
</dbReference>
<dbReference type="RefSeq" id="WP_131150202.1">
    <property type="nucleotide sequence ID" value="NZ_SJTG01000001.1"/>
</dbReference>
<dbReference type="InterPro" id="IPR014001">
    <property type="entry name" value="Helicase_ATP-bd"/>
</dbReference>
<keyword evidence="4" id="KW-1185">Reference proteome</keyword>
<feature type="domain" description="Helicase C-terminal" evidence="2">
    <location>
        <begin position="234"/>
        <end position="403"/>
    </location>
</feature>
<organism evidence="3 4">
    <name type="scientific">Dyella soli</name>
    <dbReference type="NCBI Taxonomy" id="522319"/>
    <lineage>
        <taxon>Bacteria</taxon>
        <taxon>Pseudomonadati</taxon>
        <taxon>Pseudomonadota</taxon>
        <taxon>Gammaproteobacteria</taxon>
        <taxon>Lysobacterales</taxon>
        <taxon>Rhodanobacteraceae</taxon>
        <taxon>Dyella</taxon>
    </lineage>
</organism>
<reference evidence="3 4" key="1">
    <citation type="submission" date="2019-02" db="EMBL/GenBank/DDBJ databases">
        <title>Dyella amyloliquefaciens sp. nov., isolated from forest soil.</title>
        <authorList>
            <person name="Gao Z.-H."/>
            <person name="Qiu L.-H."/>
        </authorList>
    </citation>
    <scope>NUCLEOTIDE SEQUENCE [LARGE SCALE GENOMIC DNA]</scope>
    <source>
        <strain evidence="3 4">KACC 12747</strain>
    </source>
</reference>
<keyword evidence="3" id="KW-0378">Hydrolase</keyword>
<accession>A0A4R0YUB7</accession>
<dbReference type="GO" id="GO:0016787">
    <property type="term" value="F:hydrolase activity"/>
    <property type="evidence" value="ECO:0007669"/>
    <property type="project" value="InterPro"/>
</dbReference>
<dbReference type="GO" id="GO:0004386">
    <property type="term" value="F:helicase activity"/>
    <property type="evidence" value="ECO:0007669"/>
    <property type="project" value="UniProtKB-KW"/>
</dbReference>